<dbReference type="GeneID" id="36582246"/>
<proteinExistence type="predicted"/>
<dbReference type="InParanoid" id="A0A2J6TLT1"/>
<reference evidence="1 2" key="1">
    <citation type="submission" date="2016-04" db="EMBL/GenBank/DDBJ databases">
        <title>A degradative enzymes factory behind the ericoid mycorrhizal symbiosis.</title>
        <authorList>
            <consortium name="DOE Joint Genome Institute"/>
            <person name="Martino E."/>
            <person name="Morin E."/>
            <person name="Grelet G."/>
            <person name="Kuo A."/>
            <person name="Kohler A."/>
            <person name="Daghino S."/>
            <person name="Barry K."/>
            <person name="Choi C."/>
            <person name="Cichocki N."/>
            <person name="Clum A."/>
            <person name="Copeland A."/>
            <person name="Hainaut M."/>
            <person name="Haridas S."/>
            <person name="Labutti K."/>
            <person name="Lindquist E."/>
            <person name="Lipzen A."/>
            <person name="Khouja H.-R."/>
            <person name="Murat C."/>
            <person name="Ohm R."/>
            <person name="Olson A."/>
            <person name="Spatafora J."/>
            <person name="Veneault-Fourrey C."/>
            <person name="Henrissat B."/>
            <person name="Grigoriev I."/>
            <person name="Martin F."/>
            <person name="Perotto S."/>
        </authorList>
    </citation>
    <scope>NUCLEOTIDE SEQUENCE [LARGE SCALE GENOMIC DNA]</scope>
    <source>
        <strain evidence="1 2">E</strain>
    </source>
</reference>
<dbReference type="Proteomes" id="UP000235371">
    <property type="component" value="Unassembled WGS sequence"/>
</dbReference>
<sequence>KRSKLGYRALDSELREIRILLIQPNSSFEIEYSLGHTSLLTFPLYKALLYT</sequence>
<name>A0A2J6TLT1_9HELO</name>
<protein>
    <submittedName>
        <fullName evidence="1">Uncharacterized protein</fullName>
    </submittedName>
</protein>
<accession>A0A2J6TLT1</accession>
<gene>
    <name evidence="1" type="ORF">K444DRAFT_521985</name>
</gene>
<dbReference type="AlphaFoldDB" id="A0A2J6TLT1"/>
<evidence type="ECO:0000313" key="2">
    <source>
        <dbReference type="Proteomes" id="UP000235371"/>
    </source>
</evidence>
<feature type="non-terminal residue" evidence="1">
    <location>
        <position position="1"/>
    </location>
</feature>
<dbReference type="RefSeq" id="XP_024740852.1">
    <property type="nucleotide sequence ID" value="XM_024874166.1"/>
</dbReference>
<keyword evidence="2" id="KW-1185">Reference proteome</keyword>
<evidence type="ECO:0000313" key="1">
    <source>
        <dbReference type="EMBL" id="PMD63948.1"/>
    </source>
</evidence>
<dbReference type="EMBL" id="KZ613777">
    <property type="protein sequence ID" value="PMD63948.1"/>
    <property type="molecule type" value="Genomic_DNA"/>
</dbReference>
<organism evidence="1 2">
    <name type="scientific">Hyaloscypha bicolor E</name>
    <dbReference type="NCBI Taxonomy" id="1095630"/>
    <lineage>
        <taxon>Eukaryota</taxon>
        <taxon>Fungi</taxon>
        <taxon>Dikarya</taxon>
        <taxon>Ascomycota</taxon>
        <taxon>Pezizomycotina</taxon>
        <taxon>Leotiomycetes</taxon>
        <taxon>Helotiales</taxon>
        <taxon>Hyaloscyphaceae</taxon>
        <taxon>Hyaloscypha</taxon>
        <taxon>Hyaloscypha bicolor</taxon>
    </lineage>
</organism>